<reference evidence="1" key="1">
    <citation type="submission" date="2012-05" db="EMBL/GenBank/DDBJ databases">
        <authorList>
            <person name="Krishnakumar V."/>
            <person name="Cheung F."/>
            <person name="Xiao Y."/>
            <person name="Chan A."/>
            <person name="Moskal W.A."/>
            <person name="Town C.D."/>
        </authorList>
    </citation>
    <scope>NUCLEOTIDE SEQUENCE</scope>
</reference>
<dbReference type="EMBL" id="BT139815">
    <property type="protein sequence ID" value="AFK39610.1"/>
    <property type="molecule type" value="mRNA"/>
</dbReference>
<name>I3SH68_LOTJA</name>
<proteinExistence type="evidence at transcript level"/>
<organism evidence="1">
    <name type="scientific">Lotus japonicus</name>
    <name type="common">Lotus corniculatus var. japonicus</name>
    <dbReference type="NCBI Taxonomy" id="34305"/>
    <lineage>
        <taxon>Eukaryota</taxon>
        <taxon>Viridiplantae</taxon>
        <taxon>Streptophyta</taxon>
        <taxon>Embryophyta</taxon>
        <taxon>Tracheophyta</taxon>
        <taxon>Spermatophyta</taxon>
        <taxon>Magnoliopsida</taxon>
        <taxon>eudicotyledons</taxon>
        <taxon>Gunneridae</taxon>
        <taxon>Pentapetalae</taxon>
        <taxon>rosids</taxon>
        <taxon>fabids</taxon>
        <taxon>Fabales</taxon>
        <taxon>Fabaceae</taxon>
        <taxon>Papilionoideae</taxon>
        <taxon>50 kb inversion clade</taxon>
        <taxon>NPAAA clade</taxon>
        <taxon>Hologalegina</taxon>
        <taxon>robinioid clade</taxon>
        <taxon>Loteae</taxon>
        <taxon>Lotus</taxon>
    </lineage>
</organism>
<accession>I3SH68</accession>
<sequence length="10" mass="1296">MNSCFKHCYY</sequence>
<protein>
    <submittedName>
        <fullName evidence="1">Uncharacterized protein</fullName>
    </submittedName>
</protein>
<evidence type="ECO:0000313" key="1">
    <source>
        <dbReference type="EMBL" id="AFK39610.1"/>
    </source>
</evidence>